<feature type="region of interest" description="Disordered" evidence="1">
    <location>
        <begin position="54"/>
        <end position="75"/>
    </location>
</feature>
<reference evidence="2 3" key="1">
    <citation type="journal article" date="2019" name="Sci. Rep.">
        <title>Orb-weaving spider Araneus ventricosus genome elucidates the spidroin gene catalogue.</title>
        <authorList>
            <person name="Kono N."/>
            <person name="Nakamura H."/>
            <person name="Ohtoshi R."/>
            <person name="Moran D.A.P."/>
            <person name="Shinohara A."/>
            <person name="Yoshida Y."/>
            <person name="Fujiwara M."/>
            <person name="Mori M."/>
            <person name="Tomita M."/>
            <person name="Arakawa K."/>
        </authorList>
    </citation>
    <scope>NUCLEOTIDE SEQUENCE [LARGE SCALE GENOMIC DNA]</scope>
</reference>
<evidence type="ECO:0000313" key="3">
    <source>
        <dbReference type="Proteomes" id="UP000499080"/>
    </source>
</evidence>
<dbReference type="AlphaFoldDB" id="A0A4Y2W1F4"/>
<dbReference type="EMBL" id="BGPR01054485">
    <property type="protein sequence ID" value="GBO31219.1"/>
    <property type="molecule type" value="Genomic_DNA"/>
</dbReference>
<evidence type="ECO:0000256" key="1">
    <source>
        <dbReference type="SAM" id="MobiDB-lite"/>
    </source>
</evidence>
<keyword evidence="3" id="KW-1185">Reference proteome</keyword>
<name>A0A4Y2W1F4_ARAVE</name>
<sequence length="99" mass="10809">MEGFSGHTQSQVTKGYFSHANFGSGNTLGHADYFSHMALCFSHVNILVTYRAGQERRGGRRHLHPVGQQQLHRGEENTQVLYEGFAISSTEEGIGGTAG</sequence>
<accession>A0A4Y2W1F4</accession>
<protein>
    <submittedName>
        <fullName evidence="2">Uncharacterized protein</fullName>
    </submittedName>
</protein>
<evidence type="ECO:0000313" key="2">
    <source>
        <dbReference type="EMBL" id="GBO31219.1"/>
    </source>
</evidence>
<dbReference type="Proteomes" id="UP000499080">
    <property type="component" value="Unassembled WGS sequence"/>
</dbReference>
<organism evidence="2 3">
    <name type="scientific">Araneus ventricosus</name>
    <name type="common">Orbweaver spider</name>
    <name type="synonym">Epeira ventricosa</name>
    <dbReference type="NCBI Taxonomy" id="182803"/>
    <lineage>
        <taxon>Eukaryota</taxon>
        <taxon>Metazoa</taxon>
        <taxon>Ecdysozoa</taxon>
        <taxon>Arthropoda</taxon>
        <taxon>Chelicerata</taxon>
        <taxon>Arachnida</taxon>
        <taxon>Araneae</taxon>
        <taxon>Araneomorphae</taxon>
        <taxon>Entelegynae</taxon>
        <taxon>Araneoidea</taxon>
        <taxon>Araneidae</taxon>
        <taxon>Araneus</taxon>
    </lineage>
</organism>
<comment type="caution">
    <text evidence="2">The sequence shown here is derived from an EMBL/GenBank/DDBJ whole genome shotgun (WGS) entry which is preliminary data.</text>
</comment>
<gene>
    <name evidence="2" type="ORF">AVEN_35732_1</name>
</gene>
<proteinExistence type="predicted"/>